<keyword evidence="1" id="KW-1133">Transmembrane helix</keyword>
<organism evidence="3 4">
    <name type="scientific">Carboxylicivirga linearis</name>
    <dbReference type="NCBI Taxonomy" id="1628157"/>
    <lineage>
        <taxon>Bacteria</taxon>
        <taxon>Pseudomonadati</taxon>
        <taxon>Bacteroidota</taxon>
        <taxon>Bacteroidia</taxon>
        <taxon>Marinilabiliales</taxon>
        <taxon>Marinilabiliaceae</taxon>
        <taxon>Carboxylicivirga</taxon>
    </lineage>
</organism>
<keyword evidence="1" id="KW-0472">Membrane</keyword>
<gene>
    <name evidence="3" type="ORF">KEM10_15045</name>
</gene>
<proteinExistence type="predicted"/>
<comment type="caution">
    <text evidence="3">The sequence shown here is derived from an EMBL/GenBank/DDBJ whole genome shotgun (WGS) entry which is preliminary data.</text>
</comment>
<reference evidence="3 4" key="1">
    <citation type="journal article" date="2015" name="Int. J. Syst. Evol. Microbiol.">
        <title>Carboxylicivirga linearis sp. nov., isolated from a sea cucumber culture pond.</title>
        <authorList>
            <person name="Wang F.Q."/>
            <person name="Zhou Y.X."/>
            <person name="Lin X.Z."/>
            <person name="Chen G.J."/>
            <person name="Du Z.J."/>
        </authorList>
    </citation>
    <scope>NUCLEOTIDE SEQUENCE [LARGE SCALE GENOMIC DNA]</scope>
    <source>
        <strain evidence="3 4">FB218</strain>
    </source>
</reference>
<evidence type="ECO:0000313" key="3">
    <source>
        <dbReference type="EMBL" id="MBS2099610.1"/>
    </source>
</evidence>
<feature type="transmembrane region" description="Helical" evidence="1">
    <location>
        <begin position="20"/>
        <end position="44"/>
    </location>
</feature>
<dbReference type="InterPro" id="IPR007168">
    <property type="entry name" value="Phageshock_PspC_N"/>
</dbReference>
<evidence type="ECO:0000313" key="4">
    <source>
        <dbReference type="Proteomes" id="UP000708576"/>
    </source>
</evidence>
<name>A0ABS5JXG7_9BACT</name>
<dbReference type="Pfam" id="PF04024">
    <property type="entry name" value="PspC"/>
    <property type="match status" value="1"/>
</dbReference>
<evidence type="ECO:0000256" key="1">
    <source>
        <dbReference type="SAM" id="Phobius"/>
    </source>
</evidence>
<evidence type="ECO:0000259" key="2">
    <source>
        <dbReference type="Pfam" id="PF04024"/>
    </source>
</evidence>
<sequence>MILGVCGWLSSKLGWSVQALRIAFVIAALFFGTGVGLYLILWIVKMFSK</sequence>
<dbReference type="RefSeq" id="WP_212216851.1">
    <property type="nucleotide sequence ID" value="NZ_JAGUCO010000012.1"/>
</dbReference>
<dbReference type="EMBL" id="JAGUCO010000012">
    <property type="protein sequence ID" value="MBS2099610.1"/>
    <property type="molecule type" value="Genomic_DNA"/>
</dbReference>
<protein>
    <submittedName>
        <fullName evidence="3">PspC domain-containing protein</fullName>
    </submittedName>
</protein>
<keyword evidence="1" id="KW-0812">Transmembrane</keyword>
<dbReference type="Proteomes" id="UP000708576">
    <property type="component" value="Unassembled WGS sequence"/>
</dbReference>
<feature type="domain" description="Phage shock protein PspC N-terminal" evidence="2">
    <location>
        <begin position="1"/>
        <end position="44"/>
    </location>
</feature>
<keyword evidence="4" id="KW-1185">Reference proteome</keyword>
<accession>A0ABS5JXG7</accession>